<reference evidence="1 2" key="1">
    <citation type="journal article" date="2024" name="BMC Genomics">
        <title>Genome assembly of redclaw crayfish (Cherax quadricarinatus) provides insights into its immune adaptation and hypoxia tolerance.</title>
        <authorList>
            <person name="Liu Z."/>
            <person name="Zheng J."/>
            <person name="Li H."/>
            <person name="Fang K."/>
            <person name="Wang S."/>
            <person name="He J."/>
            <person name="Zhou D."/>
            <person name="Weng S."/>
            <person name="Chi M."/>
            <person name="Gu Z."/>
            <person name="He J."/>
            <person name="Li F."/>
            <person name="Wang M."/>
        </authorList>
    </citation>
    <scope>NUCLEOTIDE SEQUENCE [LARGE SCALE GENOMIC DNA]</scope>
    <source>
        <strain evidence="1">ZL_2023a</strain>
    </source>
</reference>
<organism evidence="1 2">
    <name type="scientific">Cherax quadricarinatus</name>
    <name type="common">Australian red claw crayfish</name>
    <dbReference type="NCBI Taxonomy" id="27406"/>
    <lineage>
        <taxon>Eukaryota</taxon>
        <taxon>Metazoa</taxon>
        <taxon>Ecdysozoa</taxon>
        <taxon>Arthropoda</taxon>
        <taxon>Crustacea</taxon>
        <taxon>Multicrustacea</taxon>
        <taxon>Malacostraca</taxon>
        <taxon>Eumalacostraca</taxon>
        <taxon>Eucarida</taxon>
        <taxon>Decapoda</taxon>
        <taxon>Pleocyemata</taxon>
        <taxon>Astacidea</taxon>
        <taxon>Parastacoidea</taxon>
        <taxon>Parastacidae</taxon>
        <taxon>Cherax</taxon>
    </lineage>
</organism>
<evidence type="ECO:0008006" key="3">
    <source>
        <dbReference type="Google" id="ProtNLM"/>
    </source>
</evidence>
<comment type="caution">
    <text evidence="1">The sequence shown here is derived from an EMBL/GenBank/DDBJ whole genome shotgun (WGS) entry which is preliminary data.</text>
</comment>
<accession>A0AAW0YL99</accession>
<feature type="non-terminal residue" evidence="1">
    <location>
        <position position="123"/>
    </location>
</feature>
<proteinExistence type="predicted"/>
<gene>
    <name evidence="1" type="ORF">OTU49_015067</name>
</gene>
<dbReference type="Proteomes" id="UP001445076">
    <property type="component" value="Unassembled WGS sequence"/>
</dbReference>
<protein>
    <recommendedName>
        <fullName evidence="3">Secreted protein</fullName>
    </recommendedName>
</protein>
<name>A0AAW0YL99_CHEQU</name>
<feature type="non-terminal residue" evidence="1">
    <location>
        <position position="1"/>
    </location>
</feature>
<evidence type="ECO:0000313" key="1">
    <source>
        <dbReference type="EMBL" id="KAK8750929.1"/>
    </source>
</evidence>
<keyword evidence="2" id="KW-1185">Reference proteome</keyword>
<sequence length="123" mass="12947">RSRPLIPPSADLYFVNTSCNMSSLLLQAVLVAAVTLLVQADHKGQIGHHTTRVPVQANYGGGSGHHATRVPVQANYGGGSGHHATRLPVQANFKGYGGYGGHRTVHGYGQGCPTLVEHIVTTQ</sequence>
<evidence type="ECO:0000313" key="2">
    <source>
        <dbReference type="Proteomes" id="UP001445076"/>
    </source>
</evidence>
<dbReference type="AlphaFoldDB" id="A0AAW0YL99"/>
<dbReference type="EMBL" id="JARKIK010000007">
    <property type="protein sequence ID" value="KAK8750929.1"/>
    <property type="molecule type" value="Genomic_DNA"/>
</dbReference>